<protein>
    <submittedName>
        <fullName evidence="2">Excisionase family DNA binding protein</fullName>
    </submittedName>
</protein>
<dbReference type="OrthoDB" id="4763308at2"/>
<name>A0A3N2CUD0_9ACTN</name>
<evidence type="ECO:0000313" key="2">
    <source>
        <dbReference type="EMBL" id="ROR91145.1"/>
    </source>
</evidence>
<dbReference type="EMBL" id="RKHO01000001">
    <property type="protein sequence ID" value="ROR91145.1"/>
    <property type="molecule type" value="Genomic_DNA"/>
</dbReference>
<gene>
    <name evidence="2" type="ORF">EDD33_2006</name>
</gene>
<evidence type="ECO:0000259" key="1">
    <source>
        <dbReference type="Pfam" id="PF12728"/>
    </source>
</evidence>
<evidence type="ECO:0000313" key="3">
    <source>
        <dbReference type="Proteomes" id="UP000281738"/>
    </source>
</evidence>
<proteinExistence type="predicted"/>
<dbReference type="Pfam" id="PF12728">
    <property type="entry name" value="HTH_17"/>
    <property type="match status" value="1"/>
</dbReference>
<dbReference type="RefSeq" id="WP_123390533.1">
    <property type="nucleotide sequence ID" value="NZ_RKHO01000001.1"/>
</dbReference>
<dbReference type="InterPro" id="IPR041657">
    <property type="entry name" value="HTH_17"/>
</dbReference>
<sequence>MTVEERITHRQAAALLGCHPSNIAKLVEKGQLTSTGMRGPGVGTLDLVEVVQLREERIKAEQQRRWRYDRIDPRPQGPPAELGDFEWLTPDQVGQRLGITGTSVRFRAARGTIPHTRVGKRIWIRADHLEVWINARKDIAVSRGLNSS</sequence>
<keyword evidence="3" id="KW-1185">Reference proteome</keyword>
<feature type="domain" description="Helix-turn-helix" evidence="1">
    <location>
        <begin position="87"/>
        <end position="136"/>
    </location>
</feature>
<accession>A0A3N2CUD0</accession>
<reference evidence="2 3" key="1">
    <citation type="submission" date="2018-11" db="EMBL/GenBank/DDBJ databases">
        <title>Sequencing the genomes of 1000 actinobacteria strains.</title>
        <authorList>
            <person name="Klenk H.-P."/>
        </authorList>
    </citation>
    <scope>NUCLEOTIDE SEQUENCE [LARGE SCALE GENOMIC DNA]</scope>
    <source>
        <strain evidence="2 3">DSM 12652</strain>
    </source>
</reference>
<dbReference type="AlphaFoldDB" id="A0A3N2CUD0"/>
<organism evidence="2 3">
    <name type="scientific">Nocardioides aurantiacus</name>
    <dbReference type="NCBI Taxonomy" id="86796"/>
    <lineage>
        <taxon>Bacteria</taxon>
        <taxon>Bacillati</taxon>
        <taxon>Actinomycetota</taxon>
        <taxon>Actinomycetes</taxon>
        <taxon>Propionibacteriales</taxon>
        <taxon>Nocardioidaceae</taxon>
        <taxon>Nocardioides</taxon>
    </lineage>
</organism>
<comment type="caution">
    <text evidence="2">The sequence shown here is derived from an EMBL/GenBank/DDBJ whole genome shotgun (WGS) entry which is preliminary data.</text>
</comment>
<dbReference type="Proteomes" id="UP000281738">
    <property type="component" value="Unassembled WGS sequence"/>
</dbReference>